<keyword evidence="2 5" id="KW-0805">Transcription regulation</keyword>
<keyword evidence="3 5" id="KW-0238">DNA-binding</keyword>
<comment type="subcellular location">
    <subcellularLocation>
        <location evidence="5">Nucleus</location>
    </subcellularLocation>
</comment>
<feature type="region of interest" description="Disordered" evidence="6">
    <location>
        <begin position="86"/>
        <end position="122"/>
    </location>
</feature>
<dbReference type="GO" id="GO:0046983">
    <property type="term" value="F:protein dimerization activity"/>
    <property type="evidence" value="ECO:0007669"/>
    <property type="project" value="InterPro"/>
</dbReference>
<feature type="compositionally biased region" description="Low complexity" evidence="6">
    <location>
        <begin position="14"/>
        <end position="41"/>
    </location>
</feature>
<dbReference type="InterPro" id="IPR003316">
    <property type="entry name" value="E2F_WHTH_DNA-bd_dom"/>
</dbReference>
<dbReference type="STRING" id="695850.A0A067D0G3"/>
<feature type="domain" description="E2F/DP family winged-helix DNA-binding" evidence="7">
    <location>
        <begin position="122"/>
        <end position="187"/>
    </location>
</feature>
<protein>
    <recommendedName>
        <fullName evidence="7">E2F/DP family winged-helix DNA-binding domain-containing protein</fullName>
    </recommendedName>
</protein>
<gene>
    <name evidence="8" type="ORF">SPRG_02714</name>
</gene>
<dbReference type="PANTHER" id="PTHR12081:SF18">
    <property type="entry name" value="TRANSCRIPTION FACTOR E2F2-RELATED"/>
    <property type="match status" value="1"/>
</dbReference>
<dbReference type="GO" id="GO:0000981">
    <property type="term" value="F:DNA-binding transcription factor activity, RNA polymerase II-specific"/>
    <property type="evidence" value="ECO:0007669"/>
    <property type="project" value="TreeGrafter"/>
</dbReference>
<dbReference type="Gene3D" id="1.10.10.10">
    <property type="entry name" value="Winged helix-like DNA-binding domain superfamily/Winged helix DNA-binding domain"/>
    <property type="match status" value="1"/>
</dbReference>
<evidence type="ECO:0000256" key="2">
    <source>
        <dbReference type="ARBA" id="ARBA00023015"/>
    </source>
</evidence>
<dbReference type="SUPFAM" id="SSF144074">
    <property type="entry name" value="E2F-DP heterodimerization region"/>
    <property type="match status" value="1"/>
</dbReference>
<dbReference type="OrthoDB" id="1743261at2759"/>
<evidence type="ECO:0000259" key="7">
    <source>
        <dbReference type="SMART" id="SM01372"/>
    </source>
</evidence>
<dbReference type="OMA" id="NAPENCE"/>
<accession>A0A067D0G3</accession>
<dbReference type="Pfam" id="PF16421">
    <property type="entry name" value="E2F_CC-MB"/>
    <property type="match status" value="1"/>
</dbReference>
<feature type="region of interest" description="Disordered" evidence="6">
    <location>
        <begin position="1"/>
        <end position="62"/>
    </location>
</feature>
<dbReference type="Pfam" id="PF02319">
    <property type="entry name" value="WHD_E2F_TDP"/>
    <property type="match status" value="1"/>
</dbReference>
<name>A0A067D0G3_SAPPC</name>
<comment type="similarity">
    <text evidence="1 5">Belongs to the E2F/DP family.</text>
</comment>
<dbReference type="PANTHER" id="PTHR12081">
    <property type="entry name" value="TRANSCRIPTION FACTOR E2F"/>
    <property type="match status" value="1"/>
</dbReference>
<evidence type="ECO:0000256" key="3">
    <source>
        <dbReference type="ARBA" id="ARBA00023125"/>
    </source>
</evidence>
<sequence length="420" mass="44980">MDTPPPPSKRARGASHGTASASAAGKAKAASALSTPAATPKTEARTPKHSTQANTTLNTSSAPMYMGLPMGMSYMPLNPMNSYLKRNMPQPLSMDPALLPKTKSEPGSASSSSRNLSSPGTRYDSSLGLLTKKFVSLIQSATDGNLDLNQAALSLGVQKRRIYDITNVLEGIGLIEKTSKNNIHWKGGAGVRQARASVQGAGFTDGDDDDDSNSSSTAIFASSATLTSDVEKMKDDVSKLVEEEKLIEHFIRHMTLSVKQLHDEQQCDGSRSPSASSLSDAARCFISHQDIRSLESLADQSIMAIKAPPGTTLEVPDPDEGMPPGTRRFQIFLKANEGPVDVYLVSQAQSETIVKEEPPLDAHEDAGLFKLAPLKADPDFCFNLDETEGISDFFGAYHESSHIGMLDDDDVGHVDDDDTH</sequence>
<evidence type="ECO:0000256" key="1">
    <source>
        <dbReference type="ARBA" id="ARBA00010940"/>
    </source>
</evidence>
<organism evidence="8 9">
    <name type="scientific">Saprolegnia parasitica (strain CBS 223.65)</name>
    <dbReference type="NCBI Taxonomy" id="695850"/>
    <lineage>
        <taxon>Eukaryota</taxon>
        <taxon>Sar</taxon>
        <taxon>Stramenopiles</taxon>
        <taxon>Oomycota</taxon>
        <taxon>Saprolegniomycetes</taxon>
        <taxon>Saprolegniales</taxon>
        <taxon>Saprolegniaceae</taxon>
        <taxon>Saprolegnia</taxon>
    </lineage>
</organism>
<dbReference type="VEuPathDB" id="FungiDB:SPRG_02714"/>
<dbReference type="Proteomes" id="UP000030745">
    <property type="component" value="Unassembled WGS sequence"/>
</dbReference>
<evidence type="ECO:0000256" key="6">
    <source>
        <dbReference type="SAM" id="MobiDB-lite"/>
    </source>
</evidence>
<dbReference type="SUPFAM" id="SSF46785">
    <property type="entry name" value="Winged helix' DNA-binding domain"/>
    <property type="match status" value="1"/>
</dbReference>
<dbReference type="Gene3D" id="6.10.250.540">
    <property type="match status" value="1"/>
</dbReference>
<evidence type="ECO:0000313" key="9">
    <source>
        <dbReference type="Proteomes" id="UP000030745"/>
    </source>
</evidence>
<reference evidence="8 9" key="1">
    <citation type="journal article" date="2013" name="PLoS Genet.">
        <title>Distinctive expansion of potential virulence genes in the genome of the oomycete fish pathogen Saprolegnia parasitica.</title>
        <authorList>
            <person name="Jiang R.H."/>
            <person name="de Bruijn I."/>
            <person name="Haas B.J."/>
            <person name="Belmonte R."/>
            <person name="Lobach L."/>
            <person name="Christie J."/>
            <person name="van den Ackerveken G."/>
            <person name="Bottin A."/>
            <person name="Bulone V."/>
            <person name="Diaz-Moreno S.M."/>
            <person name="Dumas B."/>
            <person name="Fan L."/>
            <person name="Gaulin E."/>
            <person name="Govers F."/>
            <person name="Grenville-Briggs L.J."/>
            <person name="Horner N.R."/>
            <person name="Levin J.Z."/>
            <person name="Mammella M."/>
            <person name="Meijer H.J."/>
            <person name="Morris P."/>
            <person name="Nusbaum C."/>
            <person name="Oome S."/>
            <person name="Phillips A.J."/>
            <person name="van Rooyen D."/>
            <person name="Rzeszutek E."/>
            <person name="Saraiva M."/>
            <person name="Secombes C.J."/>
            <person name="Seidl M.F."/>
            <person name="Snel B."/>
            <person name="Stassen J.H."/>
            <person name="Sykes S."/>
            <person name="Tripathy S."/>
            <person name="van den Berg H."/>
            <person name="Vega-Arreguin J.C."/>
            <person name="Wawra S."/>
            <person name="Young S.K."/>
            <person name="Zeng Q."/>
            <person name="Dieguez-Uribeondo J."/>
            <person name="Russ C."/>
            <person name="Tyler B.M."/>
            <person name="van West P."/>
        </authorList>
    </citation>
    <scope>NUCLEOTIDE SEQUENCE [LARGE SCALE GENOMIC DNA]</scope>
    <source>
        <strain evidence="8 9">CBS 223.65</strain>
    </source>
</reference>
<evidence type="ECO:0000256" key="5">
    <source>
        <dbReference type="RuleBase" id="RU003796"/>
    </source>
</evidence>
<keyword evidence="9" id="KW-1185">Reference proteome</keyword>
<dbReference type="InterPro" id="IPR037241">
    <property type="entry name" value="E2F-DP_heterodim"/>
</dbReference>
<dbReference type="RefSeq" id="XP_012196694.1">
    <property type="nucleotide sequence ID" value="XM_012341304.1"/>
</dbReference>
<dbReference type="CDD" id="cd14660">
    <property type="entry name" value="E2F_DD"/>
    <property type="match status" value="1"/>
</dbReference>
<keyword evidence="4 5" id="KW-0804">Transcription</keyword>
<evidence type="ECO:0000313" key="8">
    <source>
        <dbReference type="EMBL" id="KDO32236.1"/>
    </source>
</evidence>
<proteinExistence type="inferred from homology"/>
<dbReference type="InterPro" id="IPR015633">
    <property type="entry name" value="E2F"/>
</dbReference>
<dbReference type="InterPro" id="IPR036390">
    <property type="entry name" value="WH_DNA-bd_sf"/>
</dbReference>
<dbReference type="InterPro" id="IPR036388">
    <property type="entry name" value="WH-like_DNA-bd_sf"/>
</dbReference>
<dbReference type="AlphaFoldDB" id="A0A067D0G3"/>
<dbReference type="FunFam" id="1.10.10.10:FF:000008">
    <property type="entry name" value="E2F transcription factor 1"/>
    <property type="match status" value="1"/>
</dbReference>
<dbReference type="SMART" id="SM01372">
    <property type="entry name" value="E2F_TDP"/>
    <property type="match status" value="1"/>
</dbReference>
<evidence type="ECO:0000256" key="4">
    <source>
        <dbReference type="ARBA" id="ARBA00023163"/>
    </source>
</evidence>
<dbReference type="GO" id="GO:0090575">
    <property type="term" value="C:RNA polymerase II transcription regulator complex"/>
    <property type="evidence" value="ECO:0007669"/>
    <property type="project" value="TreeGrafter"/>
</dbReference>
<dbReference type="GeneID" id="24125256"/>
<dbReference type="InterPro" id="IPR032198">
    <property type="entry name" value="E2F_CC-MB"/>
</dbReference>
<dbReference type="EMBL" id="KK583195">
    <property type="protein sequence ID" value="KDO32236.1"/>
    <property type="molecule type" value="Genomic_DNA"/>
</dbReference>
<feature type="compositionally biased region" description="Low complexity" evidence="6">
    <location>
        <begin position="108"/>
        <end position="118"/>
    </location>
</feature>
<feature type="compositionally biased region" description="Polar residues" evidence="6">
    <location>
        <begin position="49"/>
        <end position="62"/>
    </location>
</feature>
<dbReference type="KEGG" id="spar:SPRG_02714"/>
<keyword evidence="5" id="KW-0539">Nucleus</keyword>
<dbReference type="GO" id="GO:0000978">
    <property type="term" value="F:RNA polymerase II cis-regulatory region sequence-specific DNA binding"/>
    <property type="evidence" value="ECO:0007669"/>
    <property type="project" value="InterPro"/>
</dbReference>